<dbReference type="Proteomes" id="UP000639772">
    <property type="component" value="Chromosome 10"/>
</dbReference>
<dbReference type="EMBL" id="JADCNM010000010">
    <property type="protein sequence ID" value="KAG0464884.1"/>
    <property type="molecule type" value="Genomic_DNA"/>
</dbReference>
<name>A0A835Q3C3_VANPL</name>
<dbReference type="PANTHER" id="PTHR36885:SF2">
    <property type="entry name" value="DUF4378 DOMAIN-CONTAINING PROTEIN"/>
    <property type="match status" value="1"/>
</dbReference>
<dbReference type="PANTHER" id="PTHR36885">
    <property type="entry name" value="EXPRESSED PROTEIN"/>
    <property type="match status" value="1"/>
</dbReference>
<comment type="caution">
    <text evidence="1">The sequence shown here is derived from an EMBL/GenBank/DDBJ whole genome shotgun (WGS) entry which is preliminary data.</text>
</comment>
<proteinExistence type="predicted"/>
<evidence type="ECO:0000313" key="1">
    <source>
        <dbReference type="EMBL" id="KAG0464884.1"/>
    </source>
</evidence>
<organism evidence="1 2">
    <name type="scientific">Vanilla planifolia</name>
    <name type="common">Vanilla</name>
    <dbReference type="NCBI Taxonomy" id="51239"/>
    <lineage>
        <taxon>Eukaryota</taxon>
        <taxon>Viridiplantae</taxon>
        <taxon>Streptophyta</taxon>
        <taxon>Embryophyta</taxon>
        <taxon>Tracheophyta</taxon>
        <taxon>Spermatophyta</taxon>
        <taxon>Magnoliopsida</taxon>
        <taxon>Liliopsida</taxon>
        <taxon>Asparagales</taxon>
        <taxon>Orchidaceae</taxon>
        <taxon>Vanilloideae</taxon>
        <taxon>Vanilleae</taxon>
        <taxon>Vanilla</taxon>
    </lineage>
</organism>
<accession>A0A835Q3C3</accession>
<protein>
    <submittedName>
        <fullName evidence="1">Uncharacterized protein</fullName>
    </submittedName>
</protein>
<sequence>MDSHTQALLQGRRLSEFLEEQQEPFLLEYFLLENGCSCKVLKCHAAMTCWPRDGCKKILSFDGRGLKRRGVCRVSCVLKKLMHSKLFRKILNWNSRRANKVWGCLHCVRIVEEENPSTTSLDTELSEQTLYSACFCNLHEHTESNKALFQPKQLIFHCINEVEGRILNWHESLGQGRVFSLEKQRNDANGIAQLMDGDLSVPQKQWNHFQSETRAIGTEIEGFIFEKIREEAVAEMLDFIAPCRKIDSAVCCVA</sequence>
<dbReference type="AlphaFoldDB" id="A0A835Q3C3"/>
<dbReference type="OrthoDB" id="691329at2759"/>
<gene>
    <name evidence="1" type="ORF">HPP92_019048</name>
</gene>
<reference evidence="1 2" key="1">
    <citation type="journal article" date="2020" name="Nat. Food">
        <title>A phased Vanilla planifolia genome enables genetic improvement of flavour and production.</title>
        <authorList>
            <person name="Hasing T."/>
            <person name="Tang H."/>
            <person name="Brym M."/>
            <person name="Khazi F."/>
            <person name="Huang T."/>
            <person name="Chambers A.H."/>
        </authorList>
    </citation>
    <scope>NUCLEOTIDE SEQUENCE [LARGE SCALE GENOMIC DNA]</scope>
    <source>
        <tissue evidence="1">Leaf</tissue>
    </source>
</reference>
<evidence type="ECO:0000313" key="2">
    <source>
        <dbReference type="Proteomes" id="UP000639772"/>
    </source>
</evidence>